<proteinExistence type="predicted"/>
<evidence type="ECO:0000313" key="1">
    <source>
        <dbReference type="EMBL" id="SJM33198.1"/>
    </source>
</evidence>
<evidence type="ECO:0000313" key="2">
    <source>
        <dbReference type="Proteomes" id="UP000245698"/>
    </source>
</evidence>
<dbReference type="Proteomes" id="UP000245698">
    <property type="component" value="Unassembled WGS sequence"/>
</dbReference>
<evidence type="ECO:0008006" key="3">
    <source>
        <dbReference type="Google" id="ProtNLM"/>
    </source>
</evidence>
<name>A0A2P9APX7_9HYPH</name>
<gene>
    <name evidence="1" type="ORF">BQ8482_340094</name>
</gene>
<organism evidence="1 2">
    <name type="scientific">Mesorhizobium delmotii</name>
    <dbReference type="NCBI Taxonomy" id="1631247"/>
    <lineage>
        <taxon>Bacteria</taxon>
        <taxon>Pseudomonadati</taxon>
        <taxon>Pseudomonadota</taxon>
        <taxon>Alphaproteobacteria</taxon>
        <taxon>Hyphomicrobiales</taxon>
        <taxon>Phyllobacteriaceae</taxon>
        <taxon>Mesorhizobium</taxon>
    </lineage>
</organism>
<reference evidence="2" key="1">
    <citation type="submission" date="2016-12" db="EMBL/GenBank/DDBJ databases">
        <authorList>
            <person name="Brunel B."/>
        </authorList>
    </citation>
    <scope>NUCLEOTIDE SEQUENCE [LARGE SCALE GENOMIC DNA]</scope>
</reference>
<sequence length="138" mass="15410">MTGMTEPDHGQIILYSYLWAREYDRGEESGRKARPTCVMLIVAGKNGRQKALLFPITSRPPRSGARCVEIPETEARRANLYTPAWVIVDEFNTDDLATSWALEDAKPLGRFTRKFMSRIAGEAAAAIRAGAARTVPRR</sequence>
<dbReference type="AlphaFoldDB" id="A0A2P9APX7"/>
<protein>
    <recommendedName>
        <fullName evidence="3">PemK-like protein</fullName>
    </recommendedName>
</protein>
<accession>A0A2P9APX7</accession>
<dbReference type="EMBL" id="FUIG01000042">
    <property type="protein sequence ID" value="SJM33198.1"/>
    <property type="molecule type" value="Genomic_DNA"/>
</dbReference>
<keyword evidence="2" id="KW-1185">Reference proteome</keyword>